<dbReference type="OrthoDB" id="10264753at2759"/>
<protein>
    <recommendedName>
        <fullName evidence="2">peptidylprolyl isomerase</fullName>
        <ecNumber evidence="2">5.2.1.8</ecNumber>
    </recommendedName>
</protein>
<evidence type="ECO:0000256" key="5">
    <source>
        <dbReference type="ARBA" id="ARBA00023110"/>
    </source>
</evidence>
<keyword evidence="5" id="KW-0697">Rotamase</keyword>
<dbReference type="PROSITE" id="PS00170">
    <property type="entry name" value="CSA_PPIASE_1"/>
    <property type="match status" value="1"/>
</dbReference>
<dbReference type="PANTHER" id="PTHR45625:SF4">
    <property type="entry name" value="PEPTIDYLPROLYL ISOMERASE DOMAIN AND WD REPEAT-CONTAINING PROTEIN 1"/>
    <property type="match status" value="1"/>
</dbReference>
<dbReference type="PRINTS" id="PR00153">
    <property type="entry name" value="CSAPPISMRASE"/>
</dbReference>
<dbReference type="InterPro" id="IPR029000">
    <property type="entry name" value="Cyclophilin-like_dom_sf"/>
</dbReference>
<dbReference type="SUPFAM" id="SSF50891">
    <property type="entry name" value="Cyclophilin-like"/>
    <property type="match status" value="1"/>
</dbReference>
<dbReference type="SUPFAM" id="SSF69322">
    <property type="entry name" value="Tricorn protease domain 2"/>
    <property type="match status" value="1"/>
</dbReference>
<feature type="region of interest" description="Disordered" evidence="7">
    <location>
        <begin position="1"/>
        <end position="23"/>
    </location>
</feature>
<dbReference type="PROSITE" id="PS50072">
    <property type="entry name" value="CSA_PPIASE_2"/>
    <property type="match status" value="1"/>
</dbReference>
<evidence type="ECO:0000256" key="7">
    <source>
        <dbReference type="SAM" id="MobiDB-lite"/>
    </source>
</evidence>
<gene>
    <name evidence="9" type="ORF">O9G_000886</name>
</gene>
<sequence>MPSSKSQKSEMEEQKRNIEEVDQEGDVEATELKKIKVVEDIHLVQLPNMDHYERSYMHKETVTHTIVTRFNFIVTTSADGYVKFWKKIDKGIEFVKNFRAHTGTINGIALSKDETLLATFCGSDKSIKIFDVNNFDMINMIKLNFEISTACWIFKSGNSKALLACSDKQSSDIKIFDAKEQDSEFQTVKLHNHSVCLMAYSEKFNTVISADIKGIVEYWTADSPHKLPKGLKFKLKSETDLYEFAKNKSRPTSIQFNKDESLFVTMATDRQVRIFRFVTGKLYRKYDESIAVATSFHQNMDKDKRMEDIEFGKRVANERELEKTTQFYTINAIFDESNSYILYPSLFGIKVVNIASNKLSRIIGKADSSLRFLNISLYQGAPKQQGQLTMAMLASDNPNIVETQVTDPTIFATSFKTNRFYLFSRRTPLDKGEFGLQNRDIQNEKIIKDDSAANALKRAELPRSAVVHTDLGDIFIELYPQYAPKAVENFVTHSKNGYYDNCIFHRVIKDFMIQTGDPEGNGTGGVSIWGEDFEDEFDPALKHDKPFVVSMANSGPNTNGSQFFITVRKCPWLDMKHTIFGRCTGGYEVVTQIENLRTNIKTDIPLETVKICNVSIK</sequence>
<dbReference type="InterPro" id="IPR015943">
    <property type="entry name" value="WD40/YVTN_repeat-like_dom_sf"/>
</dbReference>
<evidence type="ECO:0000256" key="6">
    <source>
        <dbReference type="ARBA" id="ARBA00023235"/>
    </source>
</evidence>
<evidence type="ECO:0000259" key="8">
    <source>
        <dbReference type="PROSITE" id="PS50072"/>
    </source>
</evidence>
<dbReference type="Pfam" id="PF00160">
    <property type="entry name" value="Pro_isomerase"/>
    <property type="match status" value="1"/>
</dbReference>
<organism evidence="9 10">
    <name type="scientific">Rozella allomycis (strain CSF55)</name>
    <dbReference type="NCBI Taxonomy" id="988480"/>
    <lineage>
        <taxon>Eukaryota</taxon>
        <taxon>Fungi</taxon>
        <taxon>Fungi incertae sedis</taxon>
        <taxon>Cryptomycota</taxon>
        <taxon>Cryptomycota incertae sedis</taxon>
        <taxon>Rozella</taxon>
    </lineage>
</organism>
<dbReference type="InterPro" id="IPR002130">
    <property type="entry name" value="Cyclophilin-type_PPIase_dom"/>
</dbReference>
<reference evidence="9 10" key="1">
    <citation type="journal article" date="2013" name="Curr. Biol.">
        <title>Shared signatures of parasitism and phylogenomics unite Cryptomycota and microsporidia.</title>
        <authorList>
            <person name="James T.Y."/>
            <person name="Pelin A."/>
            <person name="Bonen L."/>
            <person name="Ahrendt S."/>
            <person name="Sain D."/>
            <person name="Corradi N."/>
            <person name="Stajich J.E."/>
        </authorList>
    </citation>
    <scope>NUCLEOTIDE SEQUENCE [LARGE SCALE GENOMIC DNA]</scope>
    <source>
        <strain evidence="9 10">CSF55</strain>
    </source>
</reference>
<dbReference type="Gene3D" id="2.130.10.10">
    <property type="entry name" value="YVTN repeat-like/Quinoprotein amine dehydrogenase"/>
    <property type="match status" value="1"/>
</dbReference>
<dbReference type="PANTHER" id="PTHR45625">
    <property type="entry name" value="PEPTIDYL-PROLYL CIS-TRANS ISOMERASE-RELATED"/>
    <property type="match status" value="1"/>
</dbReference>
<dbReference type="InterPro" id="IPR020892">
    <property type="entry name" value="Cyclophilin-type_PPIase_CS"/>
</dbReference>
<evidence type="ECO:0000256" key="2">
    <source>
        <dbReference type="ARBA" id="ARBA00013194"/>
    </source>
</evidence>
<evidence type="ECO:0000313" key="9">
    <source>
        <dbReference type="EMBL" id="EPZ32811.1"/>
    </source>
</evidence>
<dbReference type="Proteomes" id="UP000030755">
    <property type="component" value="Unassembled WGS sequence"/>
</dbReference>
<keyword evidence="3" id="KW-0853">WD repeat</keyword>
<evidence type="ECO:0000313" key="10">
    <source>
        <dbReference type="Proteomes" id="UP000030755"/>
    </source>
</evidence>
<dbReference type="SUPFAM" id="SSF50978">
    <property type="entry name" value="WD40 repeat-like"/>
    <property type="match status" value="1"/>
</dbReference>
<feature type="domain" description="PPIase cyclophilin-type" evidence="8">
    <location>
        <begin position="461"/>
        <end position="616"/>
    </location>
</feature>
<accession>A0A075AR92</accession>
<keyword evidence="4" id="KW-0677">Repeat</keyword>
<dbReference type="Gene3D" id="2.40.100.10">
    <property type="entry name" value="Cyclophilin-like"/>
    <property type="match status" value="1"/>
</dbReference>
<dbReference type="HOGENOM" id="CLU_012062_31_2_1"/>
<feature type="compositionally biased region" description="Basic and acidic residues" evidence="7">
    <location>
        <begin position="7"/>
        <end position="19"/>
    </location>
</feature>
<evidence type="ECO:0000256" key="3">
    <source>
        <dbReference type="ARBA" id="ARBA00022574"/>
    </source>
</evidence>
<keyword evidence="6 9" id="KW-0413">Isomerase</keyword>
<keyword evidence="10" id="KW-1185">Reference proteome</keyword>
<dbReference type="GO" id="GO:0006457">
    <property type="term" value="P:protein folding"/>
    <property type="evidence" value="ECO:0007669"/>
    <property type="project" value="InterPro"/>
</dbReference>
<evidence type="ECO:0000256" key="4">
    <source>
        <dbReference type="ARBA" id="ARBA00022737"/>
    </source>
</evidence>
<dbReference type="EC" id="5.2.1.8" evidence="2"/>
<dbReference type="InterPro" id="IPR001680">
    <property type="entry name" value="WD40_rpt"/>
</dbReference>
<dbReference type="FunFam" id="2.40.100.10:FF:000003">
    <property type="entry name" value="Peptidylprolyl isomerase domain and WD repeat-containing 1"/>
    <property type="match status" value="1"/>
</dbReference>
<dbReference type="Pfam" id="PF00400">
    <property type="entry name" value="WD40"/>
    <property type="match status" value="1"/>
</dbReference>
<dbReference type="InterPro" id="IPR044666">
    <property type="entry name" value="Cyclophilin_A-like"/>
</dbReference>
<name>A0A075AR92_ROZAC</name>
<comment type="catalytic activity">
    <reaction evidence="1">
        <text>[protein]-peptidylproline (omega=180) = [protein]-peptidylproline (omega=0)</text>
        <dbReference type="Rhea" id="RHEA:16237"/>
        <dbReference type="Rhea" id="RHEA-COMP:10747"/>
        <dbReference type="Rhea" id="RHEA-COMP:10748"/>
        <dbReference type="ChEBI" id="CHEBI:83833"/>
        <dbReference type="ChEBI" id="CHEBI:83834"/>
        <dbReference type="EC" id="5.2.1.8"/>
    </reaction>
</comment>
<dbReference type="GO" id="GO:0005634">
    <property type="term" value="C:nucleus"/>
    <property type="evidence" value="ECO:0007669"/>
    <property type="project" value="UniProtKB-ARBA"/>
</dbReference>
<proteinExistence type="predicted"/>
<dbReference type="OMA" id="GMVEYWR"/>
<evidence type="ECO:0000256" key="1">
    <source>
        <dbReference type="ARBA" id="ARBA00000971"/>
    </source>
</evidence>
<dbReference type="GO" id="GO:0003755">
    <property type="term" value="F:peptidyl-prolyl cis-trans isomerase activity"/>
    <property type="evidence" value="ECO:0007669"/>
    <property type="project" value="UniProtKB-KW"/>
</dbReference>
<dbReference type="SMART" id="SM00320">
    <property type="entry name" value="WD40"/>
    <property type="match status" value="4"/>
</dbReference>
<dbReference type="STRING" id="988480.A0A075AR92"/>
<dbReference type="InterPro" id="IPR036322">
    <property type="entry name" value="WD40_repeat_dom_sf"/>
</dbReference>
<dbReference type="EMBL" id="KE561117">
    <property type="protein sequence ID" value="EPZ32811.1"/>
    <property type="molecule type" value="Genomic_DNA"/>
</dbReference>
<dbReference type="AlphaFoldDB" id="A0A075AR92"/>